<sequence>MDVALEPPDLTPRELAWHITDTHDYFVSEFNVYRVLKGHDLITRPKFVVVNASDKFQNATCRIN</sequence>
<dbReference type="STRING" id="565045.NOR51B_1054"/>
<organism evidence="1 2">
    <name type="scientific">Luminiphilus syltensis NOR5-1B</name>
    <dbReference type="NCBI Taxonomy" id="565045"/>
    <lineage>
        <taxon>Bacteria</taxon>
        <taxon>Pseudomonadati</taxon>
        <taxon>Pseudomonadota</taxon>
        <taxon>Gammaproteobacteria</taxon>
        <taxon>Cellvibrionales</taxon>
        <taxon>Halieaceae</taxon>
        <taxon>Luminiphilus</taxon>
    </lineage>
</organism>
<evidence type="ECO:0000313" key="1">
    <source>
        <dbReference type="EMBL" id="EED35111.1"/>
    </source>
</evidence>
<dbReference type="eggNOG" id="COG2801">
    <property type="taxonomic scope" value="Bacteria"/>
</dbReference>
<evidence type="ECO:0000313" key="2">
    <source>
        <dbReference type="Proteomes" id="UP000004699"/>
    </source>
</evidence>
<reference evidence="2" key="1">
    <citation type="journal article" date="2013" name="BMC Microbiol.">
        <title>Taxonomy and evolution of bacteriochlorophyll a-containing members of the OM60/NOR5 clade of marine gammaproteobacteria: description of Luminiphilus syltensis gen. nov., sp. nov., reclassification of Haliea rubra as Pseudohaliea rubra gen. nov., comb. nov., and emendation of Chromatocurvus halotolerans.</title>
        <authorList>
            <person name="Spring S."/>
            <person name="Riedel T."/>
            <person name="Sproer C."/>
            <person name="Yan S."/>
            <person name="Harder J."/>
            <person name="Fuchs B.M."/>
        </authorList>
    </citation>
    <scope>NUCLEOTIDE SEQUENCE [LARGE SCALE GENOMIC DNA]</scope>
    <source>
        <strain evidence="2">NOR51-B</strain>
    </source>
</reference>
<dbReference type="AlphaFoldDB" id="B8KV07"/>
<dbReference type="Proteomes" id="UP000004699">
    <property type="component" value="Unassembled WGS sequence"/>
</dbReference>
<dbReference type="EMBL" id="DS999411">
    <property type="protein sequence ID" value="EED35111.1"/>
    <property type="molecule type" value="Genomic_DNA"/>
</dbReference>
<keyword evidence="2" id="KW-1185">Reference proteome</keyword>
<name>B8KV07_9GAMM</name>
<gene>
    <name evidence="1" type="ORF">NOR51B_1054</name>
</gene>
<accession>B8KV07</accession>
<protein>
    <submittedName>
        <fullName evidence="1">Integrase, catalytic region</fullName>
    </submittedName>
</protein>
<proteinExistence type="predicted"/>
<dbReference type="HOGENOM" id="CLU_2862451_0_0_6"/>